<feature type="region of interest" description="Disordered" evidence="1">
    <location>
        <begin position="1"/>
        <end position="22"/>
    </location>
</feature>
<keyword evidence="4" id="KW-1185">Reference proteome</keyword>
<protein>
    <recommendedName>
        <fullName evidence="2">Mutator-like transposase domain-containing protein</fullName>
    </recommendedName>
</protein>
<dbReference type="Proteomes" id="UP000762676">
    <property type="component" value="Unassembled WGS sequence"/>
</dbReference>
<dbReference type="InterPro" id="IPR049012">
    <property type="entry name" value="Mutator_transp_dom"/>
</dbReference>
<evidence type="ECO:0000313" key="3">
    <source>
        <dbReference type="EMBL" id="GFS27557.1"/>
    </source>
</evidence>
<evidence type="ECO:0000259" key="2">
    <source>
        <dbReference type="Pfam" id="PF20700"/>
    </source>
</evidence>
<dbReference type="Pfam" id="PF20700">
    <property type="entry name" value="Mutator"/>
    <property type="match status" value="1"/>
</dbReference>
<dbReference type="AlphaFoldDB" id="A0AAV4JXU9"/>
<comment type="caution">
    <text evidence="3">The sequence shown here is derived from an EMBL/GenBank/DDBJ whole genome shotgun (WGS) entry which is preliminary data.</text>
</comment>
<organism evidence="3 4">
    <name type="scientific">Elysia marginata</name>
    <dbReference type="NCBI Taxonomy" id="1093978"/>
    <lineage>
        <taxon>Eukaryota</taxon>
        <taxon>Metazoa</taxon>
        <taxon>Spiralia</taxon>
        <taxon>Lophotrochozoa</taxon>
        <taxon>Mollusca</taxon>
        <taxon>Gastropoda</taxon>
        <taxon>Heterobranchia</taxon>
        <taxon>Euthyneura</taxon>
        <taxon>Panpulmonata</taxon>
        <taxon>Sacoglossa</taxon>
        <taxon>Placobranchoidea</taxon>
        <taxon>Plakobranchidae</taxon>
        <taxon>Elysia</taxon>
    </lineage>
</organism>
<accession>A0AAV4JXU9</accession>
<evidence type="ECO:0000256" key="1">
    <source>
        <dbReference type="SAM" id="MobiDB-lite"/>
    </source>
</evidence>
<gene>
    <name evidence="3" type="ORF">ElyMa_005281200</name>
</gene>
<feature type="domain" description="Mutator-like transposase" evidence="2">
    <location>
        <begin position="79"/>
        <end position="278"/>
    </location>
</feature>
<name>A0AAV4JXU9_9GAST</name>
<evidence type="ECO:0000313" key="4">
    <source>
        <dbReference type="Proteomes" id="UP000762676"/>
    </source>
</evidence>
<proteinExistence type="predicted"/>
<reference evidence="3 4" key="1">
    <citation type="journal article" date="2021" name="Elife">
        <title>Chloroplast acquisition without the gene transfer in kleptoplastic sea slugs, Plakobranchus ocellatus.</title>
        <authorList>
            <person name="Maeda T."/>
            <person name="Takahashi S."/>
            <person name="Yoshida T."/>
            <person name="Shimamura S."/>
            <person name="Takaki Y."/>
            <person name="Nagai Y."/>
            <person name="Toyoda A."/>
            <person name="Suzuki Y."/>
            <person name="Arimoto A."/>
            <person name="Ishii H."/>
            <person name="Satoh N."/>
            <person name="Nishiyama T."/>
            <person name="Hasebe M."/>
            <person name="Maruyama T."/>
            <person name="Minagawa J."/>
            <person name="Obokata J."/>
            <person name="Shigenobu S."/>
        </authorList>
    </citation>
    <scope>NUCLEOTIDE SEQUENCE [LARGE SCALE GENOMIC DNA]</scope>
</reference>
<feature type="compositionally biased region" description="Basic residues" evidence="1">
    <location>
        <begin position="8"/>
        <end position="19"/>
    </location>
</feature>
<dbReference type="EMBL" id="BMAT01010532">
    <property type="protein sequence ID" value="GFS27557.1"/>
    <property type="molecule type" value="Genomic_DNA"/>
</dbReference>
<sequence length="285" mass="31644">MGNENKGGRAKKKRFRGNQHTKQTDIDLKLPGCPIVDNVNNVYPEAQPDPPTLCSSAKKIKLDNGLKPDVNDSLDCFIIMNLSLLSNFISSNFRCGECNQFSLYTSFEDNQRDGFCHTIKMSCSSADCLWSGSFNTSNQIRQGSKRGHQKVKLRMVTFARSLGRGYSVLTNFSQHLNSPKPITATAYQTIVKKVCSASAQVASESMKRAAEEVRDKLGTEDGNIGNCGVSVDGTWQRRGHSSHHGVVTVKSLETDKCLDVEVFSNICKACQRWEGKKGTKDYEIW</sequence>